<name>A0A5B0QR08_PUCGR</name>
<accession>A0A5B0QR08</accession>
<organism evidence="5 6">
    <name type="scientific">Puccinia graminis f. sp. tritici</name>
    <dbReference type="NCBI Taxonomy" id="56615"/>
    <lineage>
        <taxon>Eukaryota</taxon>
        <taxon>Fungi</taxon>
        <taxon>Dikarya</taxon>
        <taxon>Basidiomycota</taxon>
        <taxon>Pucciniomycotina</taxon>
        <taxon>Pucciniomycetes</taxon>
        <taxon>Pucciniales</taxon>
        <taxon>Pucciniaceae</taxon>
        <taxon>Puccinia</taxon>
    </lineage>
</organism>
<dbReference type="Gene3D" id="4.10.60.10">
    <property type="entry name" value="Zinc finger, CCHC-type"/>
    <property type="match status" value="1"/>
</dbReference>
<reference evidence="5 6" key="1">
    <citation type="submission" date="2019-05" db="EMBL/GenBank/DDBJ databases">
        <title>Emergence of the Ug99 lineage of the wheat stem rust pathogen through somatic hybridization.</title>
        <authorList>
            <person name="Li F."/>
            <person name="Upadhyaya N.M."/>
            <person name="Sperschneider J."/>
            <person name="Matny O."/>
            <person name="Nguyen-Phuc H."/>
            <person name="Mago R."/>
            <person name="Raley C."/>
            <person name="Miller M.E."/>
            <person name="Silverstein K.A.T."/>
            <person name="Henningsen E."/>
            <person name="Hirsch C.D."/>
            <person name="Visser B."/>
            <person name="Pretorius Z.A."/>
            <person name="Steffenson B.J."/>
            <person name="Schwessinger B."/>
            <person name="Dodds P.N."/>
            <person name="Figueroa M."/>
        </authorList>
    </citation>
    <scope>NUCLEOTIDE SEQUENCE [LARGE SCALE GENOMIC DNA]</scope>
    <source>
        <strain evidence="5">21-0</strain>
    </source>
</reference>
<feature type="compositionally biased region" description="Basic and acidic residues" evidence="3">
    <location>
        <begin position="375"/>
        <end position="393"/>
    </location>
</feature>
<evidence type="ECO:0000313" key="6">
    <source>
        <dbReference type="Proteomes" id="UP000324748"/>
    </source>
</evidence>
<keyword evidence="2" id="KW-0479">Metal-binding</keyword>
<dbReference type="SMART" id="SM00343">
    <property type="entry name" value="ZnF_C2HC"/>
    <property type="match status" value="1"/>
</dbReference>
<keyword evidence="2" id="KW-0863">Zinc-finger</keyword>
<dbReference type="InterPro" id="IPR036875">
    <property type="entry name" value="Znf_CCHC_sf"/>
</dbReference>
<keyword evidence="1" id="KW-0507">mRNA processing</keyword>
<feature type="region of interest" description="Disordered" evidence="3">
    <location>
        <begin position="1"/>
        <end position="41"/>
    </location>
</feature>
<evidence type="ECO:0000256" key="2">
    <source>
        <dbReference type="PROSITE-ProRule" id="PRU00047"/>
    </source>
</evidence>
<evidence type="ECO:0000256" key="1">
    <source>
        <dbReference type="ARBA" id="ARBA00022664"/>
    </source>
</evidence>
<feature type="compositionally biased region" description="Basic and acidic residues" evidence="3">
    <location>
        <begin position="1"/>
        <end position="10"/>
    </location>
</feature>
<dbReference type="InterPro" id="IPR001878">
    <property type="entry name" value="Znf_CCHC"/>
</dbReference>
<dbReference type="GO" id="GO:0003676">
    <property type="term" value="F:nucleic acid binding"/>
    <property type="evidence" value="ECO:0007669"/>
    <property type="project" value="InterPro"/>
</dbReference>
<gene>
    <name evidence="5" type="ORF">PGT21_037125</name>
</gene>
<comment type="caution">
    <text evidence="5">The sequence shown here is derived from an EMBL/GenBank/DDBJ whole genome shotgun (WGS) entry which is preliminary data.</text>
</comment>
<feature type="domain" description="CCHC-type" evidence="4">
    <location>
        <begin position="361"/>
        <end position="376"/>
    </location>
</feature>
<keyword evidence="2" id="KW-0862">Zinc</keyword>
<evidence type="ECO:0000256" key="3">
    <source>
        <dbReference type="SAM" id="MobiDB-lite"/>
    </source>
</evidence>
<dbReference type="GO" id="GO:0006397">
    <property type="term" value="P:mRNA processing"/>
    <property type="evidence" value="ECO:0007669"/>
    <property type="project" value="UniProtKB-KW"/>
</dbReference>
<evidence type="ECO:0000259" key="4">
    <source>
        <dbReference type="PROSITE" id="PS50158"/>
    </source>
</evidence>
<feature type="region of interest" description="Disordered" evidence="3">
    <location>
        <begin position="375"/>
        <end position="398"/>
    </location>
</feature>
<dbReference type="EMBL" id="VSWC01000014">
    <property type="protein sequence ID" value="KAA1115589.1"/>
    <property type="molecule type" value="Genomic_DNA"/>
</dbReference>
<sequence length="413" mass="45571">MSTGKDEKKGLYPILPPLPDGVGGDIKNQKADPNTPLPPKVGLRYTKEEIEEMTPGQRQWLRRHLHLVDWETVDLINDGDDSVGSSLFDSVFVEKHLTNGLKQMLLDPKDGSVAKESVSTNPKEEDIKPPIPQMDTAALALHQETDISKILKGWPEKDCPKFTGAIGEDANDWLVTMGVLLGDRQAHPALWHVAAGQRLSGKAFCDHKDAALAGTRPTDWESFRAWLVKLSPLGATPQSIADELERLKQGANEPFQAFYERFRDWQTKAKAIGFAHDERTCFVKRLTPGLSNKVQGLMSQEQIRNTPMTMDQVLATAMQHDYLFRQGKAAASTSSGSGSGKRRSESSSGGTEKKKAGPRTCHNCKKEGHIALKCPEPKTDQQKAWEARNAEKKKSSRCGIVSPTDISCISCFS</sequence>
<keyword evidence="6" id="KW-1185">Reference proteome</keyword>
<protein>
    <recommendedName>
        <fullName evidence="4">CCHC-type domain-containing protein</fullName>
    </recommendedName>
</protein>
<dbReference type="PROSITE" id="PS50158">
    <property type="entry name" value="ZF_CCHC"/>
    <property type="match status" value="1"/>
</dbReference>
<feature type="region of interest" description="Disordered" evidence="3">
    <location>
        <begin position="328"/>
        <end position="363"/>
    </location>
</feature>
<dbReference type="GO" id="GO:0008270">
    <property type="term" value="F:zinc ion binding"/>
    <property type="evidence" value="ECO:0007669"/>
    <property type="project" value="UniProtKB-KW"/>
</dbReference>
<proteinExistence type="predicted"/>
<dbReference type="SUPFAM" id="SSF57756">
    <property type="entry name" value="Retrovirus zinc finger-like domains"/>
    <property type="match status" value="1"/>
</dbReference>
<evidence type="ECO:0000313" key="5">
    <source>
        <dbReference type="EMBL" id="KAA1115589.1"/>
    </source>
</evidence>
<dbReference type="OrthoDB" id="2507267at2759"/>
<dbReference type="Proteomes" id="UP000324748">
    <property type="component" value="Unassembled WGS sequence"/>
</dbReference>
<dbReference type="AlphaFoldDB" id="A0A5B0QR08"/>